<feature type="compositionally biased region" description="Polar residues" evidence="1">
    <location>
        <begin position="21"/>
        <end position="44"/>
    </location>
</feature>
<reference evidence="4" key="1">
    <citation type="journal article" date="2012" name="PLoS Genet.">
        <title>The genomes of the fungal plant pathogens Cladosporium fulvum and Dothistroma septosporum reveal adaptation to different hosts and lifestyles but also signatures of common ancestry.</title>
        <authorList>
            <person name="de Wit P.J.G.M."/>
            <person name="van der Burgt A."/>
            <person name="Oekmen B."/>
            <person name="Stergiopoulos I."/>
            <person name="Abd-Elsalam K.A."/>
            <person name="Aerts A.L."/>
            <person name="Bahkali A.H."/>
            <person name="Beenen H.G."/>
            <person name="Chettri P."/>
            <person name="Cox M.P."/>
            <person name="Datema E."/>
            <person name="de Vries R.P."/>
            <person name="Dhillon B."/>
            <person name="Ganley A.R."/>
            <person name="Griffiths S.A."/>
            <person name="Guo Y."/>
            <person name="Hamelin R.C."/>
            <person name="Henrissat B."/>
            <person name="Kabir M.S."/>
            <person name="Jashni M.K."/>
            <person name="Kema G."/>
            <person name="Klaubauf S."/>
            <person name="Lapidus A."/>
            <person name="Levasseur A."/>
            <person name="Lindquist E."/>
            <person name="Mehrabi R."/>
            <person name="Ohm R.A."/>
            <person name="Owen T.J."/>
            <person name="Salamov A."/>
            <person name="Schwelm A."/>
            <person name="Schijlen E."/>
            <person name="Sun H."/>
            <person name="van den Burg H.A."/>
            <person name="van Ham R.C.H.J."/>
            <person name="Zhang S."/>
            <person name="Goodwin S.B."/>
            <person name="Grigoriev I.V."/>
            <person name="Collemare J."/>
            <person name="Bradshaw R.E."/>
        </authorList>
    </citation>
    <scope>NUCLEOTIDE SEQUENCE [LARGE SCALE GENOMIC DNA]</scope>
    <source>
        <strain evidence="4">NZE10 / CBS 128990</strain>
    </source>
</reference>
<dbReference type="HOGENOM" id="CLU_2015215_0_0_1"/>
<keyword evidence="2" id="KW-0472">Membrane</keyword>
<evidence type="ECO:0000256" key="1">
    <source>
        <dbReference type="SAM" id="MobiDB-lite"/>
    </source>
</evidence>
<keyword evidence="4" id="KW-1185">Reference proteome</keyword>
<feature type="transmembrane region" description="Helical" evidence="2">
    <location>
        <begin position="94"/>
        <end position="113"/>
    </location>
</feature>
<proteinExistence type="predicted"/>
<protein>
    <submittedName>
        <fullName evidence="3">Uncharacterized protein</fullName>
    </submittedName>
</protein>
<evidence type="ECO:0000313" key="3">
    <source>
        <dbReference type="EMBL" id="EME43609.1"/>
    </source>
</evidence>
<feature type="region of interest" description="Disordered" evidence="1">
    <location>
        <begin position="1"/>
        <end position="62"/>
    </location>
</feature>
<name>M2Y5T3_DOTSN</name>
<dbReference type="EMBL" id="KB446540">
    <property type="protein sequence ID" value="EME43609.1"/>
    <property type="molecule type" value="Genomic_DNA"/>
</dbReference>
<dbReference type="AlphaFoldDB" id="M2Y5T3"/>
<evidence type="ECO:0000256" key="2">
    <source>
        <dbReference type="SAM" id="Phobius"/>
    </source>
</evidence>
<accession>M2Y5T3</accession>
<reference evidence="3 4" key="2">
    <citation type="journal article" date="2012" name="PLoS Pathog.">
        <title>Diverse lifestyles and strategies of plant pathogenesis encoded in the genomes of eighteen Dothideomycetes fungi.</title>
        <authorList>
            <person name="Ohm R.A."/>
            <person name="Feau N."/>
            <person name="Henrissat B."/>
            <person name="Schoch C.L."/>
            <person name="Horwitz B.A."/>
            <person name="Barry K.W."/>
            <person name="Condon B.J."/>
            <person name="Copeland A.C."/>
            <person name="Dhillon B."/>
            <person name="Glaser F."/>
            <person name="Hesse C.N."/>
            <person name="Kosti I."/>
            <person name="LaButti K."/>
            <person name="Lindquist E.A."/>
            <person name="Lucas S."/>
            <person name="Salamov A.A."/>
            <person name="Bradshaw R.E."/>
            <person name="Ciuffetti L."/>
            <person name="Hamelin R.C."/>
            <person name="Kema G.H.J."/>
            <person name="Lawrence C."/>
            <person name="Scott J.A."/>
            <person name="Spatafora J.W."/>
            <person name="Turgeon B.G."/>
            <person name="de Wit P.J.G.M."/>
            <person name="Zhong S."/>
            <person name="Goodwin S.B."/>
            <person name="Grigoriev I.V."/>
        </authorList>
    </citation>
    <scope>NUCLEOTIDE SEQUENCE [LARGE SCALE GENOMIC DNA]</scope>
    <source>
        <strain evidence="4">NZE10 / CBS 128990</strain>
    </source>
</reference>
<gene>
    <name evidence="3" type="ORF">DOTSEDRAFT_54376</name>
</gene>
<sequence>MVLPQPPPPAYIAPSAPTANPPQYSASNSTDGLPNYNDPSHNFNPSPPRPSTIKVAPPEATATGSDLEANTICVYPNALDTTHCGKFHRRMKEALFWLCAALGMFVLFLPLLVTDVVLPLHEE</sequence>
<organism evidence="3 4">
    <name type="scientific">Dothistroma septosporum (strain NZE10 / CBS 128990)</name>
    <name type="common">Red band needle blight fungus</name>
    <name type="synonym">Mycosphaerella pini</name>
    <dbReference type="NCBI Taxonomy" id="675120"/>
    <lineage>
        <taxon>Eukaryota</taxon>
        <taxon>Fungi</taxon>
        <taxon>Dikarya</taxon>
        <taxon>Ascomycota</taxon>
        <taxon>Pezizomycotina</taxon>
        <taxon>Dothideomycetes</taxon>
        <taxon>Dothideomycetidae</taxon>
        <taxon>Mycosphaerellales</taxon>
        <taxon>Mycosphaerellaceae</taxon>
        <taxon>Dothistroma</taxon>
    </lineage>
</organism>
<evidence type="ECO:0000313" key="4">
    <source>
        <dbReference type="Proteomes" id="UP000016933"/>
    </source>
</evidence>
<keyword evidence="2" id="KW-1133">Transmembrane helix</keyword>
<keyword evidence="2" id="KW-0812">Transmembrane</keyword>
<feature type="compositionally biased region" description="Pro residues" evidence="1">
    <location>
        <begin position="1"/>
        <end position="11"/>
    </location>
</feature>
<dbReference type="Proteomes" id="UP000016933">
    <property type="component" value="Unassembled WGS sequence"/>
</dbReference>